<accession>E9GR36</accession>
<name>E9GR36_DAPPU</name>
<reference evidence="1 2" key="1">
    <citation type="journal article" date="2011" name="Science">
        <title>The ecoresponsive genome of Daphnia pulex.</title>
        <authorList>
            <person name="Colbourne J.K."/>
            <person name="Pfrender M.E."/>
            <person name="Gilbert D."/>
            <person name="Thomas W.K."/>
            <person name="Tucker A."/>
            <person name="Oakley T.H."/>
            <person name="Tokishita S."/>
            <person name="Aerts A."/>
            <person name="Arnold G.J."/>
            <person name="Basu M.K."/>
            <person name="Bauer D.J."/>
            <person name="Caceres C.E."/>
            <person name="Carmel L."/>
            <person name="Casola C."/>
            <person name="Choi J.H."/>
            <person name="Detter J.C."/>
            <person name="Dong Q."/>
            <person name="Dusheyko S."/>
            <person name="Eads B.D."/>
            <person name="Frohlich T."/>
            <person name="Geiler-Samerotte K.A."/>
            <person name="Gerlach D."/>
            <person name="Hatcher P."/>
            <person name="Jogdeo S."/>
            <person name="Krijgsveld J."/>
            <person name="Kriventseva E.V."/>
            <person name="Kultz D."/>
            <person name="Laforsch C."/>
            <person name="Lindquist E."/>
            <person name="Lopez J."/>
            <person name="Manak J.R."/>
            <person name="Muller J."/>
            <person name="Pangilinan J."/>
            <person name="Patwardhan R.P."/>
            <person name="Pitluck S."/>
            <person name="Pritham E.J."/>
            <person name="Rechtsteiner A."/>
            <person name="Rho M."/>
            <person name="Rogozin I.B."/>
            <person name="Sakarya O."/>
            <person name="Salamov A."/>
            <person name="Schaack S."/>
            <person name="Shapiro H."/>
            <person name="Shiga Y."/>
            <person name="Skalitzky C."/>
            <person name="Smith Z."/>
            <person name="Souvorov A."/>
            <person name="Sung W."/>
            <person name="Tang Z."/>
            <person name="Tsuchiya D."/>
            <person name="Tu H."/>
            <person name="Vos H."/>
            <person name="Wang M."/>
            <person name="Wolf Y.I."/>
            <person name="Yamagata H."/>
            <person name="Yamada T."/>
            <person name="Ye Y."/>
            <person name="Shaw J.R."/>
            <person name="Andrews J."/>
            <person name="Crease T.J."/>
            <person name="Tang H."/>
            <person name="Lucas S.M."/>
            <person name="Robertson H.M."/>
            <person name="Bork P."/>
            <person name="Koonin E.V."/>
            <person name="Zdobnov E.M."/>
            <person name="Grigoriev I.V."/>
            <person name="Lynch M."/>
            <person name="Boore J.L."/>
        </authorList>
    </citation>
    <scope>NUCLEOTIDE SEQUENCE [LARGE SCALE GENOMIC DNA]</scope>
</reference>
<gene>
    <name evidence="1" type="ORF">DAPPUDRAFT_246715</name>
</gene>
<dbReference type="KEGG" id="dpx:DAPPUDRAFT_246715"/>
<dbReference type="EMBL" id="GL732559">
    <property type="protein sequence ID" value="EFX77942.1"/>
    <property type="molecule type" value="Genomic_DNA"/>
</dbReference>
<dbReference type="AlphaFoldDB" id="E9GR36"/>
<organism evidence="1 2">
    <name type="scientific">Daphnia pulex</name>
    <name type="common">Water flea</name>
    <dbReference type="NCBI Taxonomy" id="6669"/>
    <lineage>
        <taxon>Eukaryota</taxon>
        <taxon>Metazoa</taxon>
        <taxon>Ecdysozoa</taxon>
        <taxon>Arthropoda</taxon>
        <taxon>Crustacea</taxon>
        <taxon>Branchiopoda</taxon>
        <taxon>Diplostraca</taxon>
        <taxon>Cladocera</taxon>
        <taxon>Anomopoda</taxon>
        <taxon>Daphniidae</taxon>
        <taxon>Daphnia</taxon>
    </lineage>
</organism>
<dbReference type="Proteomes" id="UP000000305">
    <property type="component" value="Unassembled WGS sequence"/>
</dbReference>
<keyword evidence="2" id="KW-1185">Reference proteome</keyword>
<dbReference type="InParanoid" id="E9GR36"/>
<sequence length="171" mass="19523">MLTSTRVDTGSETISNKILETPHIFPADYTKEFIDNQEECTNFLKFTEKDYSTEPPFLSHSFLQVLVRNAVSCNNFIALCIGVFDLNAPVTCNYNRVNRNNHFKFIPAVKEETYYGYGYLNMPQSGCLKIKIRSQLNSQAYVHITLILTSNFDSAPLRSKPVRKVQDAFSC</sequence>
<dbReference type="HOGENOM" id="CLU_1564471_0_0_1"/>
<evidence type="ECO:0000313" key="1">
    <source>
        <dbReference type="EMBL" id="EFX77942.1"/>
    </source>
</evidence>
<protein>
    <submittedName>
        <fullName evidence="1">Uncharacterized protein</fullName>
    </submittedName>
</protein>
<evidence type="ECO:0000313" key="2">
    <source>
        <dbReference type="Proteomes" id="UP000000305"/>
    </source>
</evidence>
<proteinExistence type="predicted"/>